<feature type="compositionally biased region" description="Basic and acidic residues" evidence="1">
    <location>
        <begin position="66"/>
        <end position="78"/>
    </location>
</feature>
<feature type="transmembrane region" description="Helical" evidence="2">
    <location>
        <begin position="475"/>
        <end position="500"/>
    </location>
</feature>
<evidence type="ECO:0000313" key="3">
    <source>
        <dbReference type="EMBL" id="PGH19442.1"/>
    </source>
</evidence>
<name>A0A2B7YEY6_POLH7</name>
<feature type="region of interest" description="Disordered" evidence="1">
    <location>
        <begin position="1"/>
        <end position="128"/>
    </location>
</feature>
<evidence type="ECO:0000313" key="4">
    <source>
        <dbReference type="Proteomes" id="UP000224634"/>
    </source>
</evidence>
<accession>A0A2B7YEY6</accession>
<dbReference type="OrthoDB" id="439943at2759"/>
<evidence type="ECO:0000256" key="1">
    <source>
        <dbReference type="SAM" id="MobiDB-lite"/>
    </source>
</evidence>
<keyword evidence="2" id="KW-1133">Transmembrane helix</keyword>
<dbReference type="Proteomes" id="UP000224634">
    <property type="component" value="Unassembled WGS sequence"/>
</dbReference>
<reference evidence="3 4" key="1">
    <citation type="submission" date="2017-10" db="EMBL/GenBank/DDBJ databases">
        <title>Comparative genomics in systemic dimorphic fungi from Ajellomycetaceae.</title>
        <authorList>
            <person name="Munoz J.F."/>
            <person name="Mcewen J.G."/>
            <person name="Clay O.K."/>
            <person name="Cuomo C.A."/>
        </authorList>
    </citation>
    <scope>NUCLEOTIDE SEQUENCE [LARGE SCALE GENOMIC DNA]</scope>
    <source>
        <strain evidence="3 4">UAMH7299</strain>
    </source>
</reference>
<feature type="compositionally biased region" description="Acidic residues" evidence="1">
    <location>
        <begin position="96"/>
        <end position="105"/>
    </location>
</feature>
<feature type="compositionally biased region" description="Basic and acidic residues" evidence="1">
    <location>
        <begin position="1"/>
        <end position="12"/>
    </location>
</feature>
<feature type="compositionally biased region" description="Pro residues" evidence="1">
    <location>
        <begin position="23"/>
        <end position="33"/>
    </location>
</feature>
<feature type="compositionally biased region" description="Polar residues" evidence="1">
    <location>
        <begin position="52"/>
        <end position="65"/>
    </location>
</feature>
<keyword evidence="2" id="KW-0472">Membrane</keyword>
<gene>
    <name evidence="3" type="ORF">AJ80_03943</name>
</gene>
<protein>
    <submittedName>
        <fullName evidence="3">Uncharacterized protein</fullName>
    </submittedName>
</protein>
<organism evidence="3 4">
    <name type="scientific">Polytolypa hystricis (strain UAMH7299)</name>
    <dbReference type="NCBI Taxonomy" id="1447883"/>
    <lineage>
        <taxon>Eukaryota</taxon>
        <taxon>Fungi</taxon>
        <taxon>Dikarya</taxon>
        <taxon>Ascomycota</taxon>
        <taxon>Pezizomycotina</taxon>
        <taxon>Eurotiomycetes</taxon>
        <taxon>Eurotiomycetidae</taxon>
        <taxon>Onygenales</taxon>
        <taxon>Onygenales incertae sedis</taxon>
        <taxon>Polytolypa</taxon>
    </lineage>
</organism>
<keyword evidence="4" id="KW-1185">Reference proteome</keyword>
<dbReference type="EMBL" id="PDNA01000047">
    <property type="protein sequence ID" value="PGH19442.1"/>
    <property type="molecule type" value="Genomic_DNA"/>
</dbReference>
<evidence type="ECO:0000256" key="2">
    <source>
        <dbReference type="SAM" id="Phobius"/>
    </source>
</evidence>
<dbReference type="AlphaFoldDB" id="A0A2B7YEY6"/>
<dbReference type="STRING" id="1447883.A0A2B7YEY6"/>
<keyword evidence="2" id="KW-0812">Transmembrane</keyword>
<sequence length="846" mass="93009">MTDHHDADHRTLNDSSILQFPILPLPAPQPPGEPQTGDSMMTSAAEADRPPSSLSESWATLSNSDIHSEDDCRSDHTDVASLVDQSVPDDVTSLGEPEDDSDVDTDVQSVGPGSQAPPLNGDHDLNSDSYLTASNLGSESIEFQEPDNWPDAELVELKHTIKVLDDSQPPEILQAIPHDIRDGPLTVNVQQTMAKNGLNLEKPFRVLYVGHHSAKQAILDKIGDVLVAGSDHTFGLSSGDPSRFHVVPASFGMGLNPECAELLPIHVQLVVDECVAATTKPIDDDPGAIALSFNNRDVCMSTLNTSCLGSRYELLSRSRWSLPDIAIIYISENDTLAARRTRKLAHTVMKRHGIPVMVISENPLWTKLDAMTPLDYQSLHICLESRDPTTGEAKVLGRYPIDMKTFESIAAGQLNRNLASLSRPSSNIASSLTSRDKRMSKAAAAVSDIDNFLISPIAQRFVGTFFANPEHARTFIASVFSIILLSFGYALIKFLMLVFLPAFGQIKGINPLSTSQQFYSGSETSFFAPRTVATTAKVESSLMPTPMSDIILSTCTDKQSLSVDSYLLGLSRPVVEKVNNSDRFQVESLGDCHIIIKVPASMISRRRPLKFNVKVTRSDEDLPHDLSKLFDGVYTVRLPREHAHGTLRVTITTKSKPSLEQVSEVDFGTPWLKIANWKKAAQSIQALLWKDLNAAQVGITEVYNRVSADAQTINGALLKEAEVAHRESFQRALSSTNSIVAKSRQLSEKFKRGAEKLTVSSKQLRNQARNELAELTNRALSAVHQHGAKLRQSAKVNFCPLTGKLEEIRKSQSLAMAQKRARALVQDAWKGRLKCSSRRHSQEKHR</sequence>
<comment type="caution">
    <text evidence="3">The sequence shown here is derived from an EMBL/GenBank/DDBJ whole genome shotgun (WGS) entry which is preliminary data.</text>
</comment>
<proteinExistence type="predicted"/>